<dbReference type="AlphaFoldDB" id="A0AAD8D6A8"/>
<sequence length="178" mass="20275">MWVRCDFYTGNPIKVEVTAAKNVECIADGSVEIKNLSEFIDENVIILWSAKGVTKRCPAKLLEISDTKMCRLKKRNEMAEKGCDVLVRSPLPEQPSEHQNRKYAKKRWSCLLQKTVQLLSQKTEKPDLPMYIARLEKAIEKLQGFATRACVPASTISVDERPTLSEDVTLESQFQRTN</sequence>
<evidence type="ECO:0000313" key="2">
    <source>
        <dbReference type="Proteomes" id="UP001230051"/>
    </source>
</evidence>
<dbReference type="EMBL" id="JAGXEW010000015">
    <property type="protein sequence ID" value="KAK1163316.1"/>
    <property type="molecule type" value="Genomic_DNA"/>
</dbReference>
<name>A0AAD8D6A8_ACIOX</name>
<keyword evidence="2" id="KW-1185">Reference proteome</keyword>
<gene>
    <name evidence="1" type="ORF">AOXY_G16769</name>
</gene>
<comment type="caution">
    <text evidence="1">The sequence shown here is derived from an EMBL/GenBank/DDBJ whole genome shotgun (WGS) entry which is preliminary data.</text>
</comment>
<dbReference type="Proteomes" id="UP001230051">
    <property type="component" value="Unassembled WGS sequence"/>
</dbReference>
<evidence type="ECO:0000313" key="1">
    <source>
        <dbReference type="EMBL" id="KAK1163316.1"/>
    </source>
</evidence>
<accession>A0AAD8D6A8</accession>
<protein>
    <submittedName>
        <fullName evidence="1">Uncharacterized protein</fullName>
    </submittedName>
</protein>
<proteinExistence type="predicted"/>
<reference evidence="1" key="1">
    <citation type="submission" date="2022-02" db="EMBL/GenBank/DDBJ databases">
        <title>Atlantic sturgeon de novo genome assembly.</title>
        <authorList>
            <person name="Stock M."/>
            <person name="Klopp C."/>
            <person name="Guiguen Y."/>
            <person name="Cabau C."/>
            <person name="Parinello H."/>
            <person name="Santidrian Yebra-Pimentel E."/>
            <person name="Kuhl H."/>
            <person name="Dirks R.P."/>
            <person name="Guessner J."/>
            <person name="Wuertz S."/>
            <person name="Du K."/>
            <person name="Schartl M."/>
        </authorList>
    </citation>
    <scope>NUCLEOTIDE SEQUENCE</scope>
    <source>
        <strain evidence="1">STURGEONOMICS-FGT-2020</strain>
        <tissue evidence="1">Whole blood</tissue>
    </source>
</reference>
<organism evidence="1 2">
    <name type="scientific">Acipenser oxyrinchus oxyrinchus</name>
    <dbReference type="NCBI Taxonomy" id="40147"/>
    <lineage>
        <taxon>Eukaryota</taxon>
        <taxon>Metazoa</taxon>
        <taxon>Chordata</taxon>
        <taxon>Craniata</taxon>
        <taxon>Vertebrata</taxon>
        <taxon>Euteleostomi</taxon>
        <taxon>Actinopterygii</taxon>
        <taxon>Chondrostei</taxon>
        <taxon>Acipenseriformes</taxon>
        <taxon>Acipenseridae</taxon>
        <taxon>Acipenser</taxon>
    </lineage>
</organism>